<feature type="transmembrane region" description="Helical" evidence="1">
    <location>
        <begin position="17"/>
        <end position="40"/>
    </location>
</feature>
<dbReference type="Pfam" id="PF12365">
    <property type="entry name" value="DUF3649"/>
    <property type="match status" value="1"/>
</dbReference>
<dbReference type="RefSeq" id="WP_121459571.1">
    <property type="nucleotide sequence ID" value="NZ_RBXP01000020.1"/>
</dbReference>
<keyword evidence="3" id="KW-1185">Reference proteome</keyword>
<feature type="transmembrane region" description="Helical" evidence="1">
    <location>
        <begin position="74"/>
        <end position="94"/>
    </location>
</feature>
<evidence type="ECO:0000256" key="1">
    <source>
        <dbReference type="SAM" id="Phobius"/>
    </source>
</evidence>
<feature type="transmembrane region" description="Helical" evidence="1">
    <location>
        <begin position="46"/>
        <end position="67"/>
    </location>
</feature>
<sequence>MSVPSPAHPRLALGSRVLAAVVGGYALASVFSIWLSYLLPAELPEAVLGATLFSFAVYTAAVIWVFAAASAARAWLGLLLPGAAMGLMAAALQLGGAAA</sequence>
<dbReference type="AlphaFoldDB" id="A0A495VJX1"/>
<dbReference type="EMBL" id="RBXP01000020">
    <property type="protein sequence ID" value="RKT49649.1"/>
    <property type="molecule type" value="Genomic_DNA"/>
</dbReference>
<protein>
    <submittedName>
        <fullName evidence="2">Uncharacterized protein DUF3649</fullName>
    </submittedName>
</protein>
<evidence type="ECO:0000313" key="3">
    <source>
        <dbReference type="Proteomes" id="UP000270626"/>
    </source>
</evidence>
<keyword evidence="1" id="KW-0472">Membrane</keyword>
<comment type="caution">
    <text evidence="2">The sequence shown here is derived from an EMBL/GenBank/DDBJ whole genome shotgun (WGS) entry which is preliminary data.</text>
</comment>
<organism evidence="2 3">
    <name type="scientific">Azonexus fungiphilus</name>
    <dbReference type="NCBI Taxonomy" id="146940"/>
    <lineage>
        <taxon>Bacteria</taxon>
        <taxon>Pseudomonadati</taxon>
        <taxon>Pseudomonadota</taxon>
        <taxon>Betaproteobacteria</taxon>
        <taxon>Rhodocyclales</taxon>
        <taxon>Azonexaceae</taxon>
        <taxon>Azonexus</taxon>
    </lineage>
</organism>
<dbReference type="InterPro" id="IPR022109">
    <property type="entry name" value="DUF3649"/>
</dbReference>
<keyword evidence="1" id="KW-1133">Transmembrane helix</keyword>
<proteinExistence type="predicted"/>
<reference evidence="2 3" key="1">
    <citation type="submission" date="2018-10" db="EMBL/GenBank/DDBJ databases">
        <title>Genomic Encyclopedia of Type Strains, Phase IV (KMG-IV): sequencing the most valuable type-strain genomes for metagenomic binning, comparative biology and taxonomic classification.</title>
        <authorList>
            <person name="Goeker M."/>
        </authorList>
    </citation>
    <scope>NUCLEOTIDE SEQUENCE [LARGE SCALE GENOMIC DNA]</scope>
    <source>
        <strain evidence="2 3">DSM 23841</strain>
    </source>
</reference>
<keyword evidence="1" id="KW-0812">Transmembrane</keyword>
<accession>A0A495VJX1</accession>
<evidence type="ECO:0000313" key="2">
    <source>
        <dbReference type="EMBL" id="RKT49649.1"/>
    </source>
</evidence>
<gene>
    <name evidence="2" type="ORF">DFR40_3315</name>
</gene>
<name>A0A495VJX1_9RHOO</name>
<dbReference type="Proteomes" id="UP000270626">
    <property type="component" value="Unassembled WGS sequence"/>
</dbReference>